<dbReference type="PANTHER" id="PTHR13318">
    <property type="entry name" value="PARTNER OF PAIRED, ISOFORM B-RELATED"/>
    <property type="match status" value="1"/>
</dbReference>
<evidence type="ECO:0008006" key="5">
    <source>
        <dbReference type="Google" id="ProtNLM"/>
    </source>
</evidence>
<dbReference type="EMBL" id="JACHXU010000001">
    <property type="protein sequence ID" value="MBB3204683.1"/>
    <property type="molecule type" value="Genomic_DNA"/>
</dbReference>
<feature type="transmembrane region" description="Helical" evidence="2">
    <location>
        <begin position="34"/>
        <end position="54"/>
    </location>
</feature>
<accession>A0A7W5H410</accession>
<reference evidence="3 4" key="1">
    <citation type="submission" date="2020-08" db="EMBL/GenBank/DDBJ databases">
        <title>Genomic Encyclopedia of Type Strains, Phase III (KMG-III): the genomes of soil and plant-associated and newly described type strains.</title>
        <authorList>
            <person name="Whitman W."/>
        </authorList>
    </citation>
    <scope>NUCLEOTIDE SEQUENCE [LARGE SCALE GENOMIC DNA]</scope>
    <source>
        <strain evidence="3 4">CECT 8075</strain>
    </source>
</reference>
<dbReference type="Proteomes" id="UP000536179">
    <property type="component" value="Unassembled WGS sequence"/>
</dbReference>
<evidence type="ECO:0000256" key="2">
    <source>
        <dbReference type="SAM" id="Phobius"/>
    </source>
</evidence>
<evidence type="ECO:0000313" key="4">
    <source>
        <dbReference type="Proteomes" id="UP000536179"/>
    </source>
</evidence>
<proteinExistence type="predicted"/>
<keyword evidence="2" id="KW-0472">Membrane</keyword>
<sequence length="339" mass="37772">MNAPPDDVEATPPESEEAPKPGLKARLREHTKPLIGMAIFGSIAVLAVIVWYAWQADVPVAEQTAPLVQTSDKEQFTEQVDLVLKGKATRLYFSDLVITDELLDELPLDTLLQESIDAAEENRKTSEILAQQSELDDDGESRFETARQKDTSADDQVRSRGNSGDKAQTKPTFARLDTVLIDQGVVTDKGLDVISQLPDLEHLRLRLSPITDNGIASLAACNKLWLLNLPHCRVSTEGIRKLKKLPKLKQLRLGSPNLSNECCRAIAELTTLRGLHLIGVPVTDEGLKVLTTLPRLESLYLDDPAITDIGWMWLFRNHPQLHVHVNQKHHDHDPHAHVH</sequence>
<dbReference type="PANTHER" id="PTHR13318:SF95">
    <property type="entry name" value="F-BOX PROTEIN YLR352W"/>
    <property type="match status" value="1"/>
</dbReference>
<keyword evidence="2" id="KW-0812">Transmembrane</keyword>
<dbReference type="InterPro" id="IPR032675">
    <property type="entry name" value="LRR_dom_sf"/>
</dbReference>
<feature type="compositionally biased region" description="Basic and acidic residues" evidence="1">
    <location>
        <begin position="140"/>
        <end position="158"/>
    </location>
</feature>
<gene>
    <name evidence="3" type="ORF">FHS27_000447</name>
</gene>
<organism evidence="3 4">
    <name type="scientific">Aporhodopirellula rubra</name>
    <dbReference type="NCBI Taxonomy" id="980271"/>
    <lineage>
        <taxon>Bacteria</taxon>
        <taxon>Pseudomonadati</taxon>
        <taxon>Planctomycetota</taxon>
        <taxon>Planctomycetia</taxon>
        <taxon>Pirellulales</taxon>
        <taxon>Pirellulaceae</taxon>
        <taxon>Aporhodopirellula</taxon>
    </lineage>
</organism>
<dbReference type="GO" id="GO:0019005">
    <property type="term" value="C:SCF ubiquitin ligase complex"/>
    <property type="evidence" value="ECO:0007669"/>
    <property type="project" value="TreeGrafter"/>
</dbReference>
<feature type="region of interest" description="Disordered" evidence="1">
    <location>
        <begin position="1"/>
        <end position="22"/>
    </location>
</feature>
<dbReference type="GO" id="GO:0031146">
    <property type="term" value="P:SCF-dependent proteasomal ubiquitin-dependent protein catabolic process"/>
    <property type="evidence" value="ECO:0007669"/>
    <property type="project" value="TreeGrafter"/>
</dbReference>
<dbReference type="SUPFAM" id="SSF52047">
    <property type="entry name" value="RNI-like"/>
    <property type="match status" value="1"/>
</dbReference>
<protein>
    <recommendedName>
        <fullName evidence="5">Leucine Rich repeats (2 copies)</fullName>
    </recommendedName>
</protein>
<dbReference type="Gene3D" id="3.80.10.10">
    <property type="entry name" value="Ribonuclease Inhibitor"/>
    <property type="match status" value="2"/>
</dbReference>
<keyword evidence="4" id="KW-1185">Reference proteome</keyword>
<evidence type="ECO:0000256" key="1">
    <source>
        <dbReference type="SAM" id="MobiDB-lite"/>
    </source>
</evidence>
<comment type="caution">
    <text evidence="3">The sequence shown here is derived from an EMBL/GenBank/DDBJ whole genome shotgun (WGS) entry which is preliminary data.</text>
</comment>
<evidence type="ECO:0000313" key="3">
    <source>
        <dbReference type="EMBL" id="MBB3204683.1"/>
    </source>
</evidence>
<feature type="compositionally biased region" description="Polar residues" evidence="1">
    <location>
        <begin position="159"/>
        <end position="169"/>
    </location>
</feature>
<name>A0A7W5H410_9BACT</name>
<dbReference type="AlphaFoldDB" id="A0A7W5H410"/>
<keyword evidence="2" id="KW-1133">Transmembrane helix</keyword>
<feature type="region of interest" description="Disordered" evidence="1">
    <location>
        <begin position="131"/>
        <end position="169"/>
    </location>
</feature>
<dbReference type="RefSeq" id="WP_184300995.1">
    <property type="nucleotide sequence ID" value="NZ_JACHXU010000001.1"/>
</dbReference>